<sequence length="233" mass="23658">MTTERPADGAESGWDSRVLSRRRLLTGVATAGAAASLPAFVGGAAAQEETESPAATPTEETEAPTETPTEESGTSAPEEEVTTEAALPTDAPTFDQSDYVGLFVQVTGYDREADLSGVGECGFVENQEDLTAFDAEIFETTGEMPSEQTTLYTVTQQGTVVQSGKLFVVNSQTSCSSDFVTVGLEEVGASSIETPTPAGGSSGGAIPGFDAVAGVLGVGAAAAAAAVRSRGDE</sequence>
<feature type="region of interest" description="Disordered" evidence="1">
    <location>
        <begin position="42"/>
        <end position="93"/>
    </location>
</feature>
<accession>A0A1H0XVV9</accession>
<dbReference type="OrthoDB" id="308075at2157"/>
<dbReference type="PROSITE" id="PS51318">
    <property type="entry name" value="TAT"/>
    <property type="match status" value="1"/>
</dbReference>
<evidence type="ECO:0000256" key="1">
    <source>
        <dbReference type="SAM" id="MobiDB-lite"/>
    </source>
</evidence>
<protein>
    <submittedName>
        <fullName evidence="2">Uncharacterized protein</fullName>
    </submittedName>
</protein>
<name>A0A1H0XVV9_9EURY</name>
<feature type="compositionally biased region" description="Low complexity" evidence="1">
    <location>
        <begin position="44"/>
        <end position="76"/>
    </location>
</feature>
<evidence type="ECO:0000313" key="3">
    <source>
        <dbReference type="Proteomes" id="UP000199289"/>
    </source>
</evidence>
<organism evidence="2 3">
    <name type="scientific">Halopelagius longus</name>
    <dbReference type="NCBI Taxonomy" id="1236180"/>
    <lineage>
        <taxon>Archaea</taxon>
        <taxon>Methanobacteriati</taxon>
        <taxon>Methanobacteriota</taxon>
        <taxon>Stenosarchaea group</taxon>
        <taxon>Halobacteria</taxon>
        <taxon>Halobacteriales</taxon>
        <taxon>Haloferacaceae</taxon>
    </lineage>
</organism>
<proteinExistence type="predicted"/>
<evidence type="ECO:0000313" key="2">
    <source>
        <dbReference type="EMBL" id="SDQ07057.1"/>
    </source>
</evidence>
<gene>
    <name evidence="2" type="ORF">SAMN05216278_0227</name>
</gene>
<dbReference type="EMBL" id="FNKQ01000001">
    <property type="protein sequence ID" value="SDQ07057.1"/>
    <property type="molecule type" value="Genomic_DNA"/>
</dbReference>
<reference evidence="3" key="1">
    <citation type="submission" date="2016-10" db="EMBL/GenBank/DDBJ databases">
        <authorList>
            <person name="Varghese N."/>
            <person name="Submissions S."/>
        </authorList>
    </citation>
    <scope>NUCLEOTIDE SEQUENCE [LARGE SCALE GENOMIC DNA]</scope>
    <source>
        <strain evidence="3">CGMCC 1.12397</strain>
    </source>
</reference>
<dbReference type="AlphaFoldDB" id="A0A1H0XVV9"/>
<dbReference type="Proteomes" id="UP000199289">
    <property type="component" value="Unassembled WGS sequence"/>
</dbReference>
<dbReference type="InterPro" id="IPR006311">
    <property type="entry name" value="TAT_signal"/>
</dbReference>
<dbReference type="RefSeq" id="WP_139172749.1">
    <property type="nucleotide sequence ID" value="NZ_FNKQ01000001.1"/>
</dbReference>